<reference evidence="1 2" key="1">
    <citation type="submission" date="2019-04" db="EMBL/GenBank/DDBJ databases">
        <authorList>
            <person name="Feng G."/>
            <person name="Zhu H."/>
        </authorList>
    </citation>
    <scope>NUCLEOTIDE SEQUENCE [LARGE SCALE GENOMIC DNA]</scope>
    <source>
        <strain evidence="1 2">6HR-1</strain>
    </source>
</reference>
<evidence type="ECO:0008006" key="3">
    <source>
        <dbReference type="Google" id="ProtNLM"/>
    </source>
</evidence>
<gene>
    <name evidence="1" type="ORF">EU555_00140</name>
</gene>
<dbReference type="Proteomes" id="UP000297535">
    <property type="component" value="Unassembled WGS sequence"/>
</dbReference>
<evidence type="ECO:0000313" key="2">
    <source>
        <dbReference type="Proteomes" id="UP000297535"/>
    </source>
</evidence>
<evidence type="ECO:0000313" key="1">
    <source>
        <dbReference type="EMBL" id="TGE02232.1"/>
    </source>
</evidence>
<comment type="caution">
    <text evidence="1">The sequence shown here is derived from an EMBL/GenBank/DDBJ whole genome shotgun (WGS) entry which is preliminary data.</text>
</comment>
<protein>
    <recommendedName>
        <fullName evidence="3">VCBS repeat-containing protein</fullName>
    </recommendedName>
</protein>
<dbReference type="InterPro" id="IPR028994">
    <property type="entry name" value="Integrin_alpha_N"/>
</dbReference>
<dbReference type="AlphaFoldDB" id="A0A4Z0NYW1"/>
<dbReference type="OrthoDB" id="7975253at2"/>
<dbReference type="EMBL" id="SRLB01000001">
    <property type="protein sequence ID" value="TGE02232.1"/>
    <property type="molecule type" value="Genomic_DNA"/>
</dbReference>
<keyword evidence="2" id="KW-1185">Reference proteome</keyword>
<dbReference type="RefSeq" id="WP_135412431.1">
    <property type="nucleotide sequence ID" value="NZ_SRLB01000001.1"/>
</dbReference>
<name>A0A4Z0NYW1_9HYPH</name>
<proteinExistence type="predicted"/>
<dbReference type="InterPro" id="IPR036020">
    <property type="entry name" value="WW_dom_sf"/>
</dbReference>
<dbReference type="SUPFAM" id="SSF69318">
    <property type="entry name" value="Integrin alpha N-terminal domain"/>
    <property type="match status" value="1"/>
</dbReference>
<organism evidence="1 2">
    <name type="scientific">Methylobacterium nonmethylotrophicum</name>
    <dbReference type="NCBI Taxonomy" id="1141884"/>
    <lineage>
        <taxon>Bacteria</taxon>
        <taxon>Pseudomonadati</taxon>
        <taxon>Pseudomonadota</taxon>
        <taxon>Alphaproteobacteria</taxon>
        <taxon>Hyphomicrobiales</taxon>
        <taxon>Methylobacteriaceae</taxon>
        <taxon>Methylobacterium</taxon>
    </lineage>
</organism>
<sequence>MKAPKINNDKYSDILWQNKNTGEVEYWLLRSENSASEIIGSSSQGIVGPGWNVVNHGDYNYDGIDDILWVNENSGQVVWWDLAGGGQNIVHELNNIGPEWKAIPFYGSNATGDTGLSPLLWFNTSTGQVVQWRMQNGAISGITEVGRADPNAGWEALGSKDGNIYWHNHQTGETGYWSTFAGVQWNRTENRGGDWKFLGLGKFVNDEVKYVNGVRQGYNRPAGTLWENLITGEVSASYDETVVVQPTWFQTFVHTEHKIQTIGYAGQGWDATIGQFTSETAGQIPGVAQGRITDSILWHNQSTGESLVWDVANGPGAFHTLNGVSSEWSII</sequence>
<dbReference type="SUPFAM" id="SSF51045">
    <property type="entry name" value="WW domain"/>
    <property type="match status" value="1"/>
</dbReference>
<accession>A0A4Z0NYW1</accession>